<sequence>MGDCDFENSYTACGYSQGKEDDLDWEQLNTVEKPSTDPWIPTGSAFMMVNTSDRYAGQRAQLLTPS</sequence>
<dbReference type="EMBL" id="JAFIRN010000009">
    <property type="protein sequence ID" value="KAG5842051.1"/>
    <property type="molecule type" value="Genomic_DNA"/>
</dbReference>
<dbReference type="SUPFAM" id="SSF49899">
    <property type="entry name" value="Concanavalin A-like lectins/glucanases"/>
    <property type="match status" value="1"/>
</dbReference>
<dbReference type="PRINTS" id="PR00020">
    <property type="entry name" value="MAMDOMAIN"/>
</dbReference>
<evidence type="ECO:0000313" key="3">
    <source>
        <dbReference type="Proteomes" id="UP001044222"/>
    </source>
</evidence>
<protein>
    <recommendedName>
        <fullName evidence="1">MAM domain-containing protein</fullName>
    </recommendedName>
</protein>
<evidence type="ECO:0000313" key="2">
    <source>
        <dbReference type="EMBL" id="KAG5842051.1"/>
    </source>
</evidence>
<dbReference type="InterPro" id="IPR000998">
    <property type="entry name" value="MAM_dom"/>
</dbReference>
<accession>A0A9D3RUA1</accession>
<evidence type="ECO:0000259" key="1">
    <source>
        <dbReference type="PROSITE" id="PS50060"/>
    </source>
</evidence>
<gene>
    <name evidence="2" type="ORF">ANANG_G00173550</name>
</gene>
<dbReference type="Pfam" id="PF00629">
    <property type="entry name" value="MAM"/>
    <property type="match status" value="1"/>
</dbReference>
<reference evidence="2" key="1">
    <citation type="submission" date="2021-01" db="EMBL/GenBank/DDBJ databases">
        <title>A chromosome-scale assembly of European eel, Anguilla anguilla.</title>
        <authorList>
            <person name="Henkel C."/>
            <person name="Jong-Raadsen S.A."/>
            <person name="Dufour S."/>
            <person name="Weltzien F.-A."/>
            <person name="Palstra A.P."/>
            <person name="Pelster B."/>
            <person name="Spaink H.P."/>
            <person name="Van Den Thillart G.E."/>
            <person name="Jansen H."/>
            <person name="Zahm M."/>
            <person name="Klopp C."/>
            <person name="Cedric C."/>
            <person name="Louis A."/>
            <person name="Berthelot C."/>
            <person name="Parey E."/>
            <person name="Roest Crollius H."/>
            <person name="Montfort J."/>
            <person name="Robinson-Rechavi M."/>
            <person name="Bucao C."/>
            <person name="Bouchez O."/>
            <person name="Gislard M."/>
            <person name="Lluch J."/>
            <person name="Milhes M."/>
            <person name="Lampietro C."/>
            <person name="Lopez Roques C."/>
            <person name="Donnadieu C."/>
            <person name="Braasch I."/>
            <person name="Desvignes T."/>
            <person name="Postlethwait J."/>
            <person name="Bobe J."/>
            <person name="Guiguen Y."/>
            <person name="Dirks R."/>
        </authorList>
    </citation>
    <scope>NUCLEOTIDE SEQUENCE</scope>
    <source>
        <strain evidence="2">Tag_6206</strain>
        <tissue evidence="2">Liver</tissue>
    </source>
</reference>
<organism evidence="2 3">
    <name type="scientific">Anguilla anguilla</name>
    <name type="common">European freshwater eel</name>
    <name type="synonym">Muraena anguilla</name>
    <dbReference type="NCBI Taxonomy" id="7936"/>
    <lineage>
        <taxon>Eukaryota</taxon>
        <taxon>Metazoa</taxon>
        <taxon>Chordata</taxon>
        <taxon>Craniata</taxon>
        <taxon>Vertebrata</taxon>
        <taxon>Euteleostomi</taxon>
        <taxon>Actinopterygii</taxon>
        <taxon>Neopterygii</taxon>
        <taxon>Teleostei</taxon>
        <taxon>Anguilliformes</taxon>
        <taxon>Anguillidae</taxon>
        <taxon>Anguilla</taxon>
    </lineage>
</organism>
<dbReference type="Gene3D" id="2.60.120.200">
    <property type="match status" value="1"/>
</dbReference>
<comment type="caution">
    <text evidence="2">The sequence shown here is derived from an EMBL/GenBank/DDBJ whole genome shotgun (WGS) entry which is preliminary data.</text>
</comment>
<dbReference type="Proteomes" id="UP001044222">
    <property type="component" value="Chromosome 9"/>
</dbReference>
<dbReference type="PROSITE" id="PS50060">
    <property type="entry name" value="MAM_2"/>
    <property type="match status" value="1"/>
</dbReference>
<keyword evidence="3" id="KW-1185">Reference proteome</keyword>
<dbReference type="InterPro" id="IPR013320">
    <property type="entry name" value="ConA-like_dom_sf"/>
</dbReference>
<proteinExistence type="predicted"/>
<feature type="domain" description="MAM" evidence="1">
    <location>
        <begin position="2"/>
        <end position="66"/>
    </location>
</feature>
<name>A0A9D3RUA1_ANGAN</name>
<dbReference type="AlphaFoldDB" id="A0A9D3RUA1"/>
<dbReference type="GO" id="GO:0016020">
    <property type="term" value="C:membrane"/>
    <property type="evidence" value="ECO:0007669"/>
    <property type="project" value="InterPro"/>
</dbReference>